<sequence>MKSLAKVQFAGFHCDVFLGVYTDGRPALQLRDCVTDELVLTATVNVPDTELAKDEVVLKTYAEGQGIDQVLEQAGLIDPPHRRVRVGFTEALVARRRFPTEAPEGAQEKQ</sequence>
<keyword evidence="2" id="KW-1185">Reference proteome</keyword>
<accession>A0ABW1ZQR9</accession>
<dbReference type="RefSeq" id="WP_224612371.1">
    <property type="nucleotide sequence ID" value="NZ_JAIQXV010000026.1"/>
</dbReference>
<dbReference type="EMBL" id="JBHSWB010000002">
    <property type="protein sequence ID" value="MFC6662667.1"/>
    <property type="molecule type" value="Genomic_DNA"/>
</dbReference>
<protein>
    <submittedName>
        <fullName evidence="1">Uncharacterized protein</fullName>
    </submittedName>
</protein>
<evidence type="ECO:0000313" key="1">
    <source>
        <dbReference type="EMBL" id="MFC6662667.1"/>
    </source>
</evidence>
<name>A0ABW1ZQR9_9DEIO</name>
<gene>
    <name evidence="1" type="ORF">ACFP90_21690</name>
</gene>
<comment type="caution">
    <text evidence="1">The sequence shown here is derived from an EMBL/GenBank/DDBJ whole genome shotgun (WGS) entry which is preliminary data.</text>
</comment>
<reference evidence="2" key="1">
    <citation type="journal article" date="2019" name="Int. J. Syst. Evol. Microbiol.">
        <title>The Global Catalogue of Microorganisms (GCM) 10K type strain sequencing project: providing services to taxonomists for standard genome sequencing and annotation.</title>
        <authorList>
            <consortium name="The Broad Institute Genomics Platform"/>
            <consortium name="The Broad Institute Genome Sequencing Center for Infectious Disease"/>
            <person name="Wu L."/>
            <person name="Ma J."/>
        </authorList>
    </citation>
    <scope>NUCLEOTIDE SEQUENCE [LARGE SCALE GENOMIC DNA]</scope>
    <source>
        <strain evidence="2">CCUG 63830</strain>
    </source>
</reference>
<evidence type="ECO:0000313" key="2">
    <source>
        <dbReference type="Proteomes" id="UP001596317"/>
    </source>
</evidence>
<organism evidence="1 2">
    <name type="scientific">Deinococcus multiflagellatus</name>
    <dbReference type="NCBI Taxonomy" id="1656887"/>
    <lineage>
        <taxon>Bacteria</taxon>
        <taxon>Thermotogati</taxon>
        <taxon>Deinococcota</taxon>
        <taxon>Deinococci</taxon>
        <taxon>Deinococcales</taxon>
        <taxon>Deinococcaceae</taxon>
        <taxon>Deinococcus</taxon>
    </lineage>
</organism>
<dbReference type="Proteomes" id="UP001596317">
    <property type="component" value="Unassembled WGS sequence"/>
</dbReference>
<proteinExistence type="predicted"/>